<keyword evidence="2" id="KW-1185">Reference proteome</keyword>
<accession>A0ABD3NHK3</accession>
<comment type="caution">
    <text evidence="1">The sequence shown here is derived from an EMBL/GenBank/DDBJ whole genome shotgun (WGS) entry which is preliminary data.</text>
</comment>
<sequence length="109" mass="12360">MVSQAEVAEINTYFRNRMEESKKIWAARGRDARIAAEKARSAGPPTWRQLKGIPLMLHEIGHVGNRPFMIGFGVSAVIALWVQTKFTDDMKESSPYWSQYHLKKSTGGH</sequence>
<evidence type="ECO:0000313" key="1">
    <source>
        <dbReference type="EMBL" id="KAL3775479.1"/>
    </source>
</evidence>
<evidence type="ECO:0000313" key="2">
    <source>
        <dbReference type="Proteomes" id="UP001516023"/>
    </source>
</evidence>
<proteinExistence type="predicted"/>
<reference evidence="1 2" key="1">
    <citation type="journal article" date="2020" name="G3 (Bethesda)">
        <title>Improved Reference Genome for Cyclotella cryptica CCMP332, a Model for Cell Wall Morphogenesis, Salinity Adaptation, and Lipid Production in Diatoms (Bacillariophyta).</title>
        <authorList>
            <person name="Roberts W.R."/>
            <person name="Downey K.M."/>
            <person name="Ruck E.C."/>
            <person name="Traller J.C."/>
            <person name="Alverson A.J."/>
        </authorList>
    </citation>
    <scope>NUCLEOTIDE SEQUENCE [LARGE SCALE GENOMIC DNA]</scope>
    <source>
        <strain evidence="1 2">CCMP332</strain>
    </source>
</reference>
<dbReference type="AlphaFoldDB" id="A0ABD3NHK3"/>
<protein>
    <submittedName>
        <fullName evidence="1">Uncharacterized protein</fullName>
    </submittedName>
</protein>
<dbReference type="EMBL" id="JABMIG020000536">
    <property type="protein sequence ID" value="KAL3775479.1"/>
    <property type="molecule type" value="Genomic_DNA"/>
</dbReference>
<name>A0ABD3NHK3_9STRA</name>
<dbReference type="Proteomes" id="UP001516023">
    <property type="component" value="Unassembled WGS sequence"/>
</dbReference>
<organism evidence="1 2">
    <name type="scientific">Cyclotella cryptica</name>
    <dbReference type="NCBI Taxonomy" id="29204"/>
    <lineage>
        <taxon>Eukaryota</taxon>
        <taxon>Sar</taxon>
        <taxon>Stramenopiles</taxon>
        <taxon>Ochrophyta</taxon>
        <taxon>Bacillariophyta</taxon>
        <taxon>Coscinodiscophyceae</taxon>
        <taxon>Thalassiosirophycidae</taxon>
        <taxon>Stephanodiscales</taxon>
        <taxon>Stephanodiscaceae</taxon>
        <taxon>Cyclotella</taxon>
    </lineage>
</organism>
<gene>
    <name evidence="1" type="ORF">HJC23_005768</name>
</gene>